<dbReference type="EMBL" id="JADNRY010000039">
    <property type="protein sequence ID" value="KAF9070526.1"/>
    <property type="molecule type" value="Genomic_DNA"/>
</dbReference>
<dbReference type="Proteomes" id="UP000772434">
    <property type="component" value="Unassembled WGS sequence"/>
</dbReference>
<proteinExistence type="predicted"/>
<gene>
    <name evidence="2" type="ORF">BDP27DRAFT_1419777</name>
</gene>
<organism evidence="2 3">
    <name type="scientific">Rhodocollybia butyracea</name>
    <dbReference type="NCBI Taxonomy" id="206335"/>
    <lineage>
        <taxon>Eukaryota</taxon>
        <taxon>Fungi</taxon>
        <taxon>Dikarya</taxon>
        <taxon>Basidiomycota</taxon>
        <taxon>Agaricomycotina</taxon>
        <taxon>Agaricomycetes</taxon>
        <taxon>Agaricomycetidae</taxon>
        <taxon>Agaricales</taxon>
        <taxon>Marasmiineae</taxon>
        <taxon>Omphalotaceae</taxon>
        <taxon>Rhodocollybia</taxon>
    </lineage>
</organism>
<feature type="compositionally biased region" description="Pro residues" evidence="1">
    <location>
        <begin position="21"/>
        <end position="31"/>
    </location>
</feature>
<evidence type="ECO:0000313" key="3">
    <source>
        <dbReference type="Proteomes" id="UP000772434"/>
    </source>
</evidence>
<sequence length="105" mass="11492">MGDDFKKNLDFTFGNMHSPGSPLPVPPPGSPHPYDSDLNLLDIKGYPASDFKHPTDRPPPPEVLPKNQWSTKWRTTGIGHTVLGTNIDQKLEELHHAPSSAVGDS</sequence>
<reference evidence="2" key="1">
    <citation type="submission" date="2020-11" db="EMBL/GenBank/DDBJ databases">
        <authorList>
            <consortium name="DOE Joint Genome Institute"/>
            <person name="Ahrendt S."/>
            <person name="Riley R."/>
            <person name="Andreopoulos W."/>
            <person name="Labutti K."/>
            <person name="Pangilinan J."/>
            <person name="Ruiz-Duenas F.J."/>
            <person name="Barrasa J.M."/>
            <person name="Sanchez-Garcia M."/>
            <person name="Camarero S."/>
            <person name="Miyauchi S."/>
            <person name="Serrano A."/>
            <person name="Linde D."/>
            <person name="Babiker R."/>
            <person name="Drula E."/>
            <person name="Ayuso-Fernandez I."/>
            <person name="Pacheco R."/>
            <person name="Padilla G."/>
            <person name="Ferreira P."/>
            <person name="Barriuso J."/>
            <person name="Kellner H."/>
            <person name="Castanera R."/>
            <person name="Alfaro M."/>
            <person name="Ramirez L."/>
            <person name="Pisabarro A.G."/>
            <person name="Kuo A."/>
            <person name="Tritt A."/>
            <person name="Lipzen A."/>
            <person name="He G."/>
            <person name="Yan M."/>
            <person name="Ng V."/>
            <person name="Cullen D."/>
            <person name="Martin F."/>
            <person name="Rosso M.-N."/>
            <person name="Henrissat B."/>
            <person name="Hibbett D."/>
            <person name="Martinez A.T."/>
            <person name="Grigoriev I.V."/>
        </authorList>
    </citation>
    <scope>NUCLEOTIDE SEQUENCE</scope>
    <source>
        <strain evidence="2">AH 40177</strain>
    </source>
</reference>
<dbReference type="AlphaFoldDB" id="A0A9P5PW73"/>
<evidence type="ECO:0000313" key="2">
    <source>
        <dbReference type="EMBL" id="KAF9070526.1"/>
    </source>
</evidence>
<accession>A0A9P5PW73</accession>
<keyword evidence="3" id="KW-1185">Reference proteome</keyword>
<name>A0A9P5PW73_9AGAR</name>
<protein>
    <submittedName>
        <fullName evidence="2">Uncharacterized protein</fullName>
    </submittedName>
</protein>
<comment type="caution">
    <text evidence="2">The sequence shown here is derived from an EMBL/GenBank/DDBJ whole genome shotgun (WGS) entry which is preliminary data.</text>
</comment>
<feature type="region of interest" description="Disordered" evidence="1">
    <location>
        <begin position="1"/>
        <end position="69"/>
    </location>
</feature>
<evidence type="ECO:0000256" key="1">
    <source>
        <dbReference type="SAM" id="MobiDB-lite"/>
    </source>
</evidence>